<sequence length="141" mass="15573">MAASAPCASARGTAFPPIPGRVGYRAPPRTFSADWRRGPRTLGLLSNQDDWIEMEHAEFDAAFAQLPEGYSEGAYEGRRFGVTVRRSGDGRRNSLFARELAGTDIVSFNLYRVTSDRTLLKPCEMSAEKVVAFVLDFRPAP</sequence>
<evidence type="ECO:0000313" key="4">
    <source>
        <dbReference type="Proteomes" id="UP000887228"/>
    </source>
</evidence>
<dbReference type="AlphaFoldDB" id="A0AA37CIA8"/>
<reference evidence="1 4" key="1">
    <citation type="submission" date="2021-07" db="EMBL/GenBank/DDBJ databases">
        <title>Whole genome sequencing of carbapenem-resistant Pseudomonas spp. isolated in Japan.</title>
        <authorList>
            <person name="Suzuki M."/>
            <person name="Maehana S."/>
            <person name="Kitasato H."/>
        </authorList>
    </citation>
    <scope>NUCLEOTIDE SEQUENCE</scope>
    <source>
        <strain evidence="1">KAM435</strain>
        <strain evidence="2 4">KAM436</strain>
    </source>
</reference>
<dbReference type="EMBL" id="BPMT01000027">
    <property type="protein sequence ID" value="GIZ94980.1"/>
    <property type="molecule type" value="Genomic_DNA"/>
</dbReference>
<dbReference type="EMBL" id="BPMS01000029">
    <property type="protein sequence ID" value="GIZ90633.1"/>
    <property type="molecule type" value="Genomic_DNA"/>
</dbReference>
<dbReference type="Proteomes" id="UP000887228">
    <property type="component" value="Unassembled WGS sequence"/>
</dbReference>
<evidence type="ECO:0000313" key="3">
    <source>
        <dbReference type="Proteomes" id="UP000887212"/>
    </source>
</evidence>
<evidence type="ECO:0000313" key="1">
    <source>
        <dbReference type="EMBL" id="GIZ90633.1"/>
    </source>
</evidence>
<protein>
    <submittedName>
        <fullName evidence="1">Uncharacterized protein</fullName>
    </submittedName>
</protein>
<dbReference type="Proteomes" id="UP000887212">
    <property type="component" value="Unassembled WGS sequence"/>
</dbReference>
<name>A0AA37CIA8_AQUAC</name>
<accession>A0AA37CIA8</accession>
<gene>
    <name evidence="1" type="ORF">KAM435_39600</name>
    <name evidence="2" type="ORF">KAM436_39480</name>
</gene>
<proteinExistence type="predicted"/>
<evidence type="ECO:0000313" key="2">
    <source>
        <dbReference type="EMBL" id="GIZ94980.1"/>
    </source>
</evidence>
<organism evidence="1 3">
    <name type="scientific">Aquipseudomonas alcaligenes</name>
    <name type="common">Pseudomonas alcaligenes</name>
    <dbReference type="NCBI Taxonomy" id="43263"/>
    <lineage>
        <taxon>Bacteria</taxon>
        <taxon>Pseudomonadati</taxon>
        <taxon>Pseudomonadota</taxon>
        <taxon>Gammaproteobacteria</taxon>
        <taxon>Pseudomonadales</taxon>
        <taxon>Pseudomonadaceae</taxon>
        <taxon>Aquipseudomonas</taxon>
    </lineage>
</organism>
<comment type="caution">
    <text evidence="1">The sequence shown here is derived from an EMBL/GenBank/DDBJ whole genome shotgun (WGS) entry which is preliminary data.</text>
</comment>